<keyword evidence="5 7" id="KW-1133">Transmembrane helix</keyword>
<evidence type="ECO:0000256" key="6">
    <source>
        <dbReference type="ARBA" id="ARBA00023136"/>
    </source>
</evidence>
<dbReference type="Gene3D" id="1.20.1250.20">
    <property type="entry name" value="MFS general substrate transporter like domains"/>
    <property type="match status" value="1"/>
</dbReference>
<feature type="transmembrane region" description="Helical" evidence="7">
    <location>
        <begin position="498"/>
        <end position="517"/>
    </location>
</feature>
<dbReference type="PROSITE" id="PS00217">
    <property type="entry name" value="SUGAR_TRANSPORT_2"/>
    <property type="match status" value="1"/>
</dbReference>
<keyword evidence="10" id="KW-1185">Reference proteome</keyword>
<dbReference type="InterPro" id="IPR003663">
    <property type="entry name" value="Sugar/inositol_transpt"/>
</dbReference>
<dbReference type="Pfam" id="PF00083">
    <property type="entry name" value="Sugar_tr"/>
    <property type="match status" value="2"/>
</dbReference>
<dbReference type="InterPro" id="IPR005829">
    <property type="entry name" value="Sugar_transporter_CS"/>
</dbReference>
<feature type="domain" description="Major facilitator superfamily (MFS) profile" evidence="8">
    <location>
        <begin position="43"/>
        <end position="551"/>
    </location>
</feature>
<feature type="transmembrane region" description="Helical" evidence="7">
    <location>
        <begin position="172"/>
        <end position="190"/>
    </location>
</feature>
<protein>
    <recommendedName>
        <fullName evidence="8">Major facilitator superfamily (MFS) profile domain-containing protein</fullName>
    </recommendedName>
</protein>
<dbReference type="FunFam" id="1.20.1250.20:FF:000388">
    <property type="entry name" value="MFS sugar transporter, putative"/>
    <property type="match status" value="1"/>
</dbReference>
<evidence type="ECO:0000259" key="8">
    <source>
        <dbReference type="PROSITE" id="PS50850"/>
    </source>
</evidence>
<evidence type="ECO:0000313" key="10">
    <source>
        <dbReference type="Proteomes" id="UP001154252"/>
    </source>
</evidence>
<dbReference type="InterPro" id="IPR036259">
    <property type="entry name" value="MFS_trans_sf"/>
</dbReference>
<keyword evidence="3" id="KW-0813">Transport</keyword>
<feature type="transmembrane region" description="Helical" evidence="7">
    <location>
        <begin position="337"/>
        <end position="359"/>
    </location>
</feature>
<sequence>MATIADSSPKGGFALVLQNPFLCGVASVSVCSCMTCGVHSLTLKQFSTLGGLLFGYDQGVISGVITMESFGARYPRVFSESGFKGWFVSTLLLAAWAGSLMNGPITDRIGRKMSINLAVVVFVIGSIIQCAAMNVSMLFAGRAIAGLAVGQLTMVVPLYISEVSIPEIRGGLVVLQQLSVTLGILFSYWIDYGTNYIGGTRCAPDIPYSGGTISKPIFDPYHDVPAGGCTGQSEVSWRLPLALQIVPAVILGIGMLFFPDSPRWLLMKERDDDSLHALSRLRRQDRDSPILLNEYLEIKASIMLENSFARDNFPNLSGYKLHVAQSFFTTWSRFRRLAIGCIVMFFQQFMGCNAMIYYAPTIFAQLGLDGNTTSLLATGVYGIVNCLSTLPALFFIDKVGRRPLLMAGAAGTCISLVIVGGILGGFGSSLVSNKSAGWAGIAFIYIYDINFSYSFGKIMPMPLPAFILKRPTNNTFTIAPIGWVLPSEIFNLSIRSKAISITTSATWMCNFIIGLVTPDMLESITWGTYIFFAAFCLLAFAFTFFCIPETRGKVRSATLRSSVDRIVRSINHTNYLSTDTRRYGSHFRRYSCPRRKEAHQAH</sequence>
<evidence type="ECO:0000256" key="1">
    <source>
        <dbReference type="ARBA" id="ARBA00004141"/>
    </source>
</evidence>
<feature type="transmembrane region" description="Helical" evidence="7">
    <location>
        <begin position="403"/>
        <end position="423"/>
    </location>
</feature>
<dbReference type="PROSITE" id="PS00216">
    <property type="entry name" value="SUGAR_TRANSPORT_1"/>
    <property type="match status" value="1"/>
</dbReference>
<keyword evidence="6 7" id="KW-0472">Membrane</keyword>
<comment type="similarity">
    <text evidence="2">Belongs to the major facilitator superfamily. Sugar transporter (TC 2.A.1.1) family.</text>
</comment>
<dbReference type="Proteomes" id="UP001154252">
    <property type="component" value="Unassembled WGS sequence"/>
</dbReference>
<dbReference type="InterPro" id="IPR005828">
    <property type="entry name" value="MFS_sugar_transport-like"/>
</dbReference>
<accession>A0A9W4P594</accession>
<evidence type="ECO:0000256" key="4">
    <source>
        <dbReference type="ARBA" id="ARBA00022692"/>
    </source>
</evidence>
<evidence type="ECO:0000256" key="7">
    <source>
        <dbReference type="SAM" id="Phobius"/>
    </source>
</evidence>
<feature type="transmembrane region" description="Helical" evidence="7">
    <location>
        <begin position="435"/>
        <end position="453"/>
    </location>
</feature>
<keyword evidence="4 7" id="KW-0812">Transmembrane</keyword>
<gene>
    <name evidence="9" type="ORF">PEGY_LOCUS5505</name>
</gene>
<dbReference type="PANTHER" id="PTHR48022:SF48">
    <property type="entry name" value="SUGAR TRANSPORTER, PUTATIVE (AFU_ORTHOLOGUE AFUA_3G06730)-RELATED"/>
    <property type="match status" value="1"/>
</dbReference>
<comment type="caution">
    <text evidence="9">The sequence shown here is derived from an EMBL/GenBank/DDBJ whole genome shotgun (WGS) entry which is preliminary data.</text>
</comment>
<dbReference type="PANTHER" id="PTHR48022">
    <property type="entry name" value="PLASTIDIC GLUCOSE TRANSPORTER 4"/>
    <property type="match status" value="1"/>
</dbReference>
<reference evidence="9" key="1">
    <citation type="submission" date="2021-07" db="EMBL/GenBank/DDBJ databases">
        <authorList>
            <person name="Branca A.L. A."/>
        </authorList>
    </citation>
    <scope>NUCLEOTIDE SEQUENCE</scope>
</reference>
<dbReference type="GO" id="GO:0005351">
    <property type="term" value="F:carbohydrate:proton symporter activity"/>
    <property type="evidence" value="ECO:0007669"/>
    <property type="project" value="TreeGrafter"/>
</dbReference>
<dbReference type="OrthoDB" id="8120565at2759"/>
<dbReference type="EMBL" id="CAJVRC010000863">
    <property type="protein sequence ID" value="CAG8898931.1"/>
    <property type="molecule type" value="Genomic_DNA"/>
</dbReference>
<feature type="transmembrane region" description="Helical" evidence="7">
    <location>
        <begin position="115"/>
        <end position="137"/>
    </location>
</feature>
<feature type="transmembrane region" description="Helical" evidence="7">
    <location>
        <begin position="143"/>
        <end position="160"/>
    </location>
</feature>
<dbReference type="InterPro" id="IPR050360">
    <property type="entry name" value="MFS_Sugar_Transporters"/>
</dbReference>
<feature type="transmembrane region" description="Helical" evidence="7">
    <location>
        <begin position="83"/>
        <end position="103"/>
    </location>
</feature>
<dbReference type="PRINTS" id="PR00171">
    <property type="entry name" value="SUGRTRNSPORT"/>
</dbReference>
<dbReference type="AlphaFoldDB" id="A0A9W4P594"/>
<name>A0A9W4P594_9EURO</name>
<evidence type="ECO:0000256" key="2">
    <source>
        <dbReference type="ARBA" id="ARBA00010992"/>
    </source>
</evidence>
<dbReference type="PROSITE" id="PS50850">
    <property type="entry name" value="MFS"/>
    <property type="match status" value="1"/>
</dbReference>
<evidence type="ECO:0000256" key="5">
    <source>
        <dbReference type="ARBA" id="ARBA00022989"/>
    </source>
</evidence>
<comment type="subcellular location">
    <subcellularLocation>
        <location evidence="1">Membrane</location>
        <topology evidence="1">Multi-pass membrane protein</topology>
    </subcellularLocation>
</comment>
<organism evidence="9 10">
    <name type="scientific">Penicillium egyptiacum</name>
    <dbReference type="NCBI Taxonomy" id="1303716"/>
    <lineage>
        <taxon>Eukaryota</taxon>
        <taxon>Fungi</taxon>
        <taxon>Dikarya</taxon>
        <taxon>Ascomycota</taxon>
        <taxon>Pezizomycotina</taxon>
        <taxon>Eurotiomycetes</taxon>
        <taxon>Eurotiomycetidae</taxon>
        <taxon>Eurotiales</taxon>
        <taxon>Aspergillaceae</taxon>
        <taxon>Penicillium</taxon>
    </lineage>
</organism>
<feature type="transmembrane region" description="Helical" evidence="7">
    <location>
        <begin position="379"/>
        <end position="396"/>
    </location>
</feature>
<dbReference type="SUPFAM" id="SSF103473">
    <property type="entry name" value="MFS general substrate transporter"/>
    <property type="match status" value="1"/>
</dbReference>
<evidence type="ECO:0000256" key="3">
    <source>
        <dbReference type="ARBA" id="ARBA00022448"/>
    </source>
</evidence>
<feature type="transmembrane region" description="Helical" evidence="7">
    <location>
        <begin position="241"/>
        <end position="258"/>
    </location>
</feature>
<evidence type="ECO:0000313" key="9">
    <source>
        <dbReference type="EMBL" id="CAG8898931.1"/>
    </source>
</evidence>
<proteinExistence type="inferred from homology"/>
<dbReference type="GO" id="GO:0016020">
    <property type="term" value="C:membrane"/>
    <property type="evidence" value="ECO:0007669"/>
    <property type="project" value="UniProtKB-SubCell"/>
</dbReference>
<feature type="transmembrane region" description="Helical" evidence="7">
    <location>
        <begin position="529"/>
        <end position="547"/>
    </location>
</feature>
<dbReference type="InterPro" id="IPR020846">
    <property type="entry name" value="MFS_dom"/>
</dbReference>